<dbReference type="AlphaFoldDB" id="A0A553HPK3"/>
<reference evidence="4" key="1">
    <citation type="submission" date="2019-06" db="EMBL/GenBank/DDBJ databases">
        <title>Draft genome sequence of the griseofulvin-producing fungus Xylaria cubensis strain G536.</title>
        <authorList>
            <person name="Mead M.E."/>
            <person name="Raja H.A."/>
            <person name="Steenwyk J.L."/>
            <person name="Knowles S.L."/>
            <person name="Oberlies N.H."/>
            <person name="Rokas A."/>
        </authorList>
    </citation>
    <scope>NUCLEOTIDE SEQUENCE [LARGE SCALE GENOMIC DNA]</scope>
    <source>
        <strain evidence="4">G536</strain>
    </source>
</reference>
<keyword evidence="4" id="KW-1185">Reference proteome</keyword>
<feature type="chain" id="PRO_5021939653" evidence="2">
    <location>
        <begin position="20"/>
        <end position="209"/>
    </location>
</feature>
<keyword evidence="2" id="KW-0732">Signal</keyword>
<proteinExistence type="predicted"/>
<dbReference type="EMBL" id="VFLP01000061">
    <property type="protein sequence ID" value="TRX89886.1"/>
    <property type="molecule type" value="Genomic_DNA"/>
</dbReference>
<protein>
    <submittedName>
        <fullName evidence="3">Uncharacterized protein</fullName>
    </submittedName>
</protein>
<gene>
    <name evidence="3" type="ORF">FHL15_009158</name>
</gene>
<dbReference type="Proteomes" id="UP000319160">
    <property type="component" value="Unassembled WGS sequence"/>
</dbReference>
<name>A0A553HPK3_9PEZI</name>
<evidence type="ECO:0000256" key="2">
    <source>
        <dbReference type="SAM" id="SignalP"/>
    </source>
</evidence>
<evidence type="ECO:0000313" key="3">
    <source>
        <dbReference type="EMBL" id="TRX89886.1"/>
    </source>
</evidence>
<organism evidence="3 4">
    <name type="scientific">Xylaria flabelliformis</name>
    <dbReference type="NCBI Taxonomy" id="2512241"/>
    <lineage>
        <taxon>Eukaryota</taxon>
        <taxon>Fungi</taxon>
        <taxon>Dikarya</taxon>
        <taxon>Ascomycota</taxon>
        <taxon>Pezizomycotina</taxon>
        <taxon>Sordariomycetes</taxon>
        <taxon>Xylariomycetidae</taxon>
        <taxon>Xylariales</taxon>
        <taxon>Xylariaceae</taxon>
        <taxon>Xylaria</taxon>
    </lineage>
</organism>
<comment type="caution">
    <text evidence="3">The sequence shown here is derived from an EMBL/GenBank/DDBJ whole genome shotgun (WGS) entry which is preliminary data.</text>
</comment>
<feature type="compositionally biased region" description="Polar residues" evidence="1">
    <location>
        <begin position="52"/>
        <end position="61"/>
    </location>
</feature>
<feature type="signal peptide" evidence="2">
    <location>
        <begin position="1"/>
        <end position="19"/>
    </location>
</feature>
<evidence type="ECO:0000313" key="4">
    <source>
        <dbReference type="Proteomes" id="UP000319160"/>
    </source>
</evidence>
<evidence type="ECO:0000256" key="1">
    <source>
        <dbReference type="SAM" id="MobiDB-lite"/>
    </source>
</evidence>
<dbReference type="OrthoDB" id="4774255at2759"/>
<feature type="region of interest" description="Disordered" evidence="1">
    <location>
        <begin position="25"/>
        <end position="62"/>
    </location>
</feature>
<sequence length="209" mass="20887">MHYTKVIASLAALVSASIAQEFPDPACPSSRNELRDAAPTPPPSLSPFLSTEAGQNQSQGAPNADILLTNPDIYVDQVCNLVASLPSSVLGDFQSWGASLLNFASVEISSYDAIVTKCITTGAAAASITSYIHSIASSPEALCQPTSTAGGGNGTASITPYPTPTGNSTIPGTGISSTLIPTAAAAVGRTGDSVHAAVMGGLVAGIALL</sequence>
<accession>A0A553HPK3</accession>